<dbReference type="PANTHER" id="PTHR36566:SF1">
    <property type="entry name" value="PYRIDINIUM-3,5-BISTHIOCARBOXYLIC ACID MONONUCLEOTIDE NICKEL INSERTION PROTEIN"/>
    <property type="match status" value="1"/>
</dbReference>
<dbReference type="GO" id="GO:0016151">
    <property type="term" value="F:nickel cation binding"/>
    <property type="evidence" value="ECO:0007669"/>
    <property type="project" value="UniProtKB-UniRule"/>
</dbReference>
<comment type="similarity">
    <text evidence="2">Belongs to the LarC family.</text>
</comment>
<dbReference type="AlphaFoldDB" id="H5SBZ7"/>
<evidence type="ECO:0000256" key="2">
    <source>
        <dbReference type="HAMAP-Rule" id="MF_01074"/>
    </source>
</evidence>
<dbReference type="Pfam" id="PF01969">
    <property type="entry name" value="Ni_insertion"/>
    <property type="match status" value="1"/>
</dbReference>
<evidence type="ECO:0000256" key="1">
    <source>
        <dbReference type="ARBA" id="ARBA00022596"/>
    </source>
</evidence>
<dbReference type="HAMAP" id="MF_01074">
    <property type="entry name" value="LarC"/>
    <property type="match status" value="1"/>
</dbReference>
<dbReference type="EMBL" id="AP011664">
    <property type="protein sequence ID" value="BAL53683.1"/>
    <property type="molecule type" value="Genomic_DNA"/>
</dbReference>
<keyword evidence="1 2" id="KW-0533">Nickel</keyword>
<accession>H5SBZ7</accession>
<protein>
    <recommendedName>
        <fullName evidence="2">Putative nickel insertion protein</fullName>
    </recommendedName>
</protein>
<dbReference type="Gene3D" id="3.10.20.300">
    <property type="entry name" value="mk0293 like domain"/>
    <property type="match status" value="1"/>
</dbReference>
<dbReference type="PANTHER" id="PTHR36566">
    <property type="entry name" value="NICKEL INSERTION PROTEIN-RELATED"/>
    <property type="match status" value="1"/>
</dbReference>
<dbReference type="NCBIfam" id="TIGR00299">
    <property type="entry name" value="nickel pincer cofactor biosynthesis protein LarC"/>
    <property type="match status" value="1"/>
</dbReference>
<keyword evidence="2" id="KW-0456">Lyase</keyword>
<evidence type="ECO:0000313" key="3">
    <source>
        <dbReference type="EMBL" id="BAL53683.1"/>
    </source>
</evidence>
<dbReference type="Gene3D" id="3.30.70.1380">
    <property type="entry name" value="Transcriptional regulatory protein pf0864 domain like"/>
    <property type="match status" value="1"/>
</dbReference>
<gene>
    <name evidence="3" type="ORF">HGMM_F07G10C11</name>
</gene>
<dbReference type="GO" id="GO:0016829">
    <property type="term" value="F:lyase activity"/>
    <property type="evidence" value="ECO:0007669"/>
    <property type="project" value="UniProtKB-UniRule"/>
</dbReference>
<reference evidence="3" key="2">
    <citation type="journal article" date="2012" name="PLoS ONE">
        <title>A Deeply Branching Thermophilic Bacterium with an Ancient Acetyl-CoA Pathway Dominates a Subsurface Ecosystem.</title>
        <authorList>
            <person name="Takami H."/>
            <person name="Noguchi H."/>
            <person name="Takaki Y."/>
            <person name="Uchiyama I."/>
            <person name="Toyoda A."/>
            <person name="Nishi S."/>
            <person name="Chee G.-J."/>
            <person name="Arai W."/>
            <person name="Nunoura T."/>
            <person name="Itoh T."/>
            <person name="Hattori M."/>
            <person name="Takai K."/>
        </authorList>
    </citation>
    <scope>NUCLEOTIDE SEQUENCE</scope>
</reference>
<dbReference type="InterPro" id="IPR002822">
    <property type="entry name" value="Ni_insertion"/>
</dbReference>
<reference evidence="3" key="1">
    <citation type="journal article" date="2005" name="Environ. Microbiol.">
        <title>Genetic and functional properties of uncultivated thermophilic crenarchaeotes from a subsurface gold mine as revealed by analysis of genome fragments.</title>
        <authorList>
            <person name="Nunoura T."/>
            <person name="Hirayama H."/>
            <person name="Takami H."/>
            <person name="Oida H."/>
            <person name="Nishi S."/>
            <person name="Shimamura S."/>
            <person name="Suzuki Y."/>
            <person name="Inagaki F."/>
            <person name="Takai K."/>
            <person name="Nealson K.H."/>
            <person name="Horikoshi K."/>
        </authorList>
    </citation>
    <scope>NUCLEOTIDE SEQUENCE</scope>
</reference>
<proteinExistence type="inferred from homology"/>
<name>H5SBZ7_9BACT</name>
<sequence length="393" mass="42633">MRVLHFDCFSGISGDMTLGALASLGVPAEVIQEGIAALQLPVRVEFETVKRCGFVALHARVDAQDDHHHRHLGDIEAILRNSGLPAEVRNLAWRIFHRLAQAEAAVHGVPVEKVHFHEVGALDSIADVVGVAIGLCWIRPDRCTSRPVPTGCGQVRGAHGWMPVPAPGTLELLKGVPLASSAVEAELTTPTGAAILTALVQEWTQLPALTVERVGYGAGSRDFPDRPNVLRLILGSSQSSAGLIEETIAVLETQLDDISPQALGYCQERLFAAGALDVVLQPVYMKKNRPGVLITVLAQPADMAKLETILFEETQTLGVRHFLCQRHKCARQETQVQSPWGLIRGKIILAPGQPPRFAPEYEDCAQIARQTGRPLWEIVQAVIASFRPADTHP</sequence>
<organism evidence="3">
    <name type="scientific">uncultured Planctomycetota bacterium</name>
    <dbReference type="NCBI Taxonomy" id="120965"/>
    <lineage>
        <taxon>Bacteria</taxon>
        <taxon>Pseudomonadati</taxon>
        <taxon>Planctomycetota</taxon>
        <taxon>environmental samples</taxon>
    </lineage>
</organism>